<dbReference type="GO" id="GO:0065002">
    <property type="term" value="P:intracellular protein transmembrane transport"/>
    <property type="evidence" value="ECO:0007669"/>
    <property type="project" value="TreeGrafter"/>
</dbReference>
<dbReference type="EMBL" id="JF770783">
    <property type="protein sequence ID" value="AEP41266.1"/>
    <property type="molecule type" value="Genomic_DNA"/>
</dbReference>
<protein>
    <submittedName>
        <fullName evidence="7">SecY</fullName>
    </submittedName>
</protein>
<dbReference type="PANTHER" id="PTHR30371:SF0">
    <property type="entry name" value="SEC-INDEPENDENT PROTEIN TRANSLOCASE PROTEIN TATC, CHLOROPLASTIC-RELATED"/>
    <property type="match status" value="1"/>
</dbReference>
<name>G4X680_9STRA</name>
<feature type="transmembrane region" description="Helical" evidence="6">
    <location>
        <begin position="197"/>
        <end position="215"/>
    </location>
</feature>
<evidence type="ECO:0000256" key="3">
    <source>
        <dbReference type="ARBA" id="ARBA00022692"/>
    </source>
</evidence>
<evidence type="ECO:0000256" key="6">
    <source>
        <dbReference type="SAM" id="Phobius"/>
    </source>
</evidence>
<comment type="subcellular location">
    <subcellularLocation>
        <location evidence="1">Membrane</location>
        <topology evidence="1">Multi-pass membrane protein</topology>
    </subcellularLocation>
</comment>
<evidence type="ECO:0000256" key="5">
    <source>
        <dbReference type="ARBA" id="ARBA00023136"/>
    </source>
</evidence>
<evidence type="ECO:0000313" key="7">
    <source>
        <dbReference type="EMBL" id="AEP41266.1"/>
    </source>
</evidence>
<reference evidence="7" key="1">
    <citation type="submission" date="2011-04" db="EMBL/GenBank/DDBJ databases">
        <authorList>
            <person name="Martin F."/>
            <person name="Radmer L."/>
        </authorList>
    </citation>
    <scope>NUCLEOTIDE SEQUENCE</scope>
    <source>
        <strain evidence="7">P10288</strain>
    </source>
</reference>
<dbReference type="Pfam" id="PF00902">
    <property type="entry name" value="TatC"/>
    <property type="match status" value="1"/>
</dbReference>
<keyword evidence="4 6" id="KW-1133">Transmembrane helix</keyword>
<evidence type="ECO:0000256" key="2">
    <source>
        <dbReference type="ARBA" id="ARBA00008882"/>
    </source>
</evidence>
<dbReference type="GO" id="GO:0009977">
    <property type="term" value="F:proton motive force dependent protein transmembrane transporter activity"/>
    <property type="evidence" value="ECO:0007669"/>
    <property type="project" value="TreeGrafter"/>
</dbReference>
<organism evidence="7">
    <name type="scientific">Phytophthora nemorosa</name>
    <dbReference type="NCBI Taxonomy" id="239968"/>
    <lineage>
        <taxon>Eukaryota</taxon>
        <taxon>Sar</taxon>
        <taxon>Stramenopiles</taxon>
        <taxon>Oomycota</taxon>
        <taxon>Peronosporomycetes</taxon>
        <taxon>Peronosporales</taxon>
        <taxon>Peronosporaceae</taxon>
        <taxon>Phytophthora</taxon>
    </lineage>
</organism>
<sequence>MKKQKITTYLQLHLWELKYTFFIILITFSYLFIISYYFSDQLIYLLVNNLLNKNMLKYFIFTNITEILITNIYISIYISIFITLQLSLLLIWNFLSKGLYKFENLFLLKFYILFIIFNLFIINLIFTNIIPYIWSFLLNLNFSNIHLLTIYFEPKINNYFNFIFSSFSYIFIIFIYFFLLIFLIFTNIFQIKMIINFRKFFYLKIILLSVLITPPDIFNFLLIYIFFLLIFEIFIYILIYLNKYINIY</sequence>
<dbReference type="InterPro" id="IPR002033">
    <property type="entry name" value="TatC"/>
</dbReference>
<gene>
    <name evidence="7" type="primary">secY</name>
</gene>
<keyword evidence="3 6" id="KW-0812">Transmembrane</keyword>
<dbReference type="GO" id="GO:0033281">
    <property type="term" value="C:TAT protein transport complex"/>
    <property type="evidence" value="ECO:0007669"/>
    <property type="project" value="TreeGrafter"/>
</dbReference>
<proteinExistence type="inferred from homology"/>
<evidence type="ECO:0000256" key="4">
    <source>
        <dbReference type="ARBA" id="ARBA00022989"/>
    </source>
</evidence>
<geneLocation type="mitochondrion" evidence="7"/>
<accession>G4X680</accession>
<keyword evidence="5 6" id="KW-0472">Membrane</keyword>
<feature type="transmembrane region" description="Helical" evidence="6">
    <location>
        <begin position="21"/>
        <end position="38"/>
    </location>
</feature>
<dbReference type="PANTHER" id="PTHR30371">
    <property type="entry name" value="SEC-INDEPENDENT PROTEIN TRANSLOCASE PROTEIN TATC"/>
    <property type="match status" value="1"/>
</dbReference>
<feature type="transmembrane region" description="Helical" evidence="6">
    <location>
        <begin position="111"/>
        <end position="134"/>
    </location>
</feature>
<keyword evidence="7" id="KW-0496">Mitochondrion</keyword>
<feature type="transmembrane region" description="Helical" evidence="6">
    <location>
        <begin position="221"/>
        <end position="241"/>
    </location>
</feature>
<feature type="transmembrane region" description="Helical" evidence="6">
    <location>
        <begin position="162"/>
        <end position="185"/>
    </location>
</feature>
<dbReference type="AlphaFoldDB" id="G4X680"/>
<evidence type="ECO:0000256" key="1">
    <source>
        <dbReference type="ARBA" id="ARBA00004141"/>
    </source>
</evidence>
<comment type="similarity">
    <text evidence="2">Belongs to the TatC family.</text>
</comment>
<dbReference type="GO" id="GO:0043953">
    <property type="term" value="P:protein transport by the Tat complex"/>
    <property type="evidence" value="ECO:0007669"/>
    <property type="project" value="TreeGrafter"/>
</dbReference>
<feature type="transmembrane region" description="Helical" evidence="6">
    <location>
        <begin position="58"/>
        <end position="91"/>
    </location>
</feature>